<reference evidence="2 3" key="1">
    <citation type="submission" date="2020-09" db="EMBL/GenBank/DDBJ databases">
        <authorList>
            <person name="Kim M.K."/>
        </authorList>
    </citation>
    <scope>NUCLEOTIDE SEQUENCE [LARGE SCALE GENOMIC DNA]</scope>
    <source>
        <strain evidence="2 3">BT646</strain>
    </source>
</reference>
<evidence type="ECO:0000256" key="1">
    <source>
        <dbReference type="SAM" id="Phobius"/>
    </source>
</evidence>
<keyword evidence="3" id="KW-1185">Reference proteome</keyword>
<evidence type="ECO:0000313" key="2">
    <source>
        <dbReference type="EMBL" id="MBD2716080.1"/>
    </source>
</evidence>
<keyword evidence="1" id="KW-0812">Transmembrane</keyword>
<keyword evidence="1" id="KW-1133">Transmembrane helix</keyword>
<dbReference type="EMBL" id="JACWZZ010000003">
    <property type="protein sequence ID" value="MBD2716080.1"/>
    <property type="molecule type" value="Genomic_DNA"/>
</dbReference>
<protein>
    <submittedName>
        <fullName evidence="2">Uncharacterized protein</fullName>
    </submittedName>
</protein>
<feature type="transmembrane region" description="Helical" evidence="1">
    <location>
        <begin position="73"/>
        <end position="93"/>
    </location>
</feature>
<accession>A0ABR8JL12</accession>
<proteinExistence type="predicted"/>
<feature type="transmembrane region" description="Helical" evidence="1">
    <location>
        <begin position="99"/>
        <end position="116"/>
    </location>
</feature>
<keyword evidence="1" id="KW-0472">Membrane</keyword>
<comment type="caution">
    <text evidence="2">The sequence shown here is derived from an EMBL/GenBank/DDBJ whole genome shotgun (WGS) entry which is preliminary data.</text>
</comment>
<gene>
    <name evidence="2" type="ORF">IC231_13625</name>
</gene>
<feature type="transmembrane region" description="Helical" evidence="1">
    <location>
        <begin position="44"/>
        <end position="61"/>
    </location>
</feature>
<sequence length="168" mass="18264">MLLITYSAIPSNMKRYEKVLLALLGLALVWLAAPTRGATGLFTMLLWLLAGSYLVGGYWLFRTPPTPPASFRILGGICLAASVLGLLPAIELRAQPHDLLLPAASGVFAFVLLVYGKRNQEAAALKPLLLRTLVVFGLCAFFAYPPHYVYSLPTCTAPSEPQQRVFNS</sequence>
<feature type="transmembrane region" description="Helical" evidence="1">
    <location>
        <begin position="128"/>
        <end position="144"/>
    </location>
</feature>
<dbReference type="Proteomes" id="UP000642468">
    <property type="component" value="Unassembled WGS sequence"/>
</dbReference>
<name>A0ABR8JL12_9BACT</name>
<evidence type="ECO:0000313" key="3">
    <source>
        <dbReference type="Proteomes" id="UP000642468"/>
    </source>
</evidence>
<dbReference type="RefSeq" id="WP_190785068.1">
    <property type="nucleotide sequence ID" value="NZ_JACWZZ010000003.1"/>
</dbReference>
<organism evidence="2 3">
    <name type="scientific">Hymenobacter duratus</name>
    <dbReference type="NCBI Taxonomy" id="2771356"/>
    <lineage>
        <taxon>Bacteria</taxon>
        <taxon>Pseudomonadati</taxon>
        <taxon>Bacteroidota</taxon>
        <taxon>Cytophagia</taxon>
        <taxon>Cytophagales</taxon>
        <taxon>Hymenobacteraceae</taxon>
        <taxon>Hymenobacter</taxon>
    </lineage>
</organism>